<evidence type="ECO:0000256" key="7">
    <source>
        <dbReference type="SAM" id="MobiDB-lite"/>
    </source>
</evidence>
<feature type="region of interest" description="Disordered" evidence="7">
    <location>
        <begin position="1298"/>
        <end position="1425"/>
    </location>
</feature>
<evidence type="ECO:0000259" key="8">
    <source>
        <dbReference type="PROSITE" id="PS51212"/>
    </source>
</evidence>
<feature type="domain" description="WSC" evidence="8">
    <location>
        <begin position="890"/>
        <end position="984"/>
    </location>
</feature>
<keyword evidence="2" id="KW-0812">Transmembrane</keyword>
<comment type="subcellular location">
    <subcellularLocation>
        <location evidence="1">Membrane</location>
        <topology evidence="1">Single-pass membrane protein</topology>
    </subcellularLocation>
</comment>
<dbReference type="InterPro" id="IPR013783">
    <property type="entry name" value="Ig-like_fold"/>
</dbReference>
<dbReference type="SMART" id="SM00321">
    <property type="entry name" value="WSC"/>
    <property type="match status" value="3"/>
</dbReference>
<dbReference type="Gene3D" id="2.60.40.10">
    <property type="entry name" value="Immunoglobulins"/>
    <property type="match status" value="1"/>
</dbReference>
<evidence type="ECO:0000313" key="9">
    <source>
        <dbReference type="EMBL" id="KAH0556915.1"/>
    </source>
</evidence>
<evidence type="ECO:0000256" key="4">
    <source>
        <dbReference type="ARBA" id="ARBA00022989"/>
    </source>
</evidence>
<dbReference type="EMBL" id="JAGHQM010000974">
    <property type="protein sequence ID" value="KAH0556915.1"/>
    <property type="molecule type" value="Genomic_DNA"/>
</dbReference>
<keyword evidence="4" id="KW-1133">Transmembrane helix</keyword>
<dbReference type="GO" id="GO:0005886">
    <property type="term" value="C:plasma membrane"/>
    <property type="evidence" value="ECO:0007669"/>
    <property type="project" value="TreeGrafter"/>
</dbReference>
<dbReference type="PANTHER" id="PTHR24269">
    <property type="entry name" value="KREMEN PROTEIN"/>
    <property type="match status" value="1"/>
</dbReference>
<gene>
    <name evidence="9" type="ORF">GP486_005298</name>
</gene>
<protein>
    <recommendedName>
        <fullName evidence="8">WSC domain-containing protein</fullName>
    </recommendedName>
</protein>
<dbReference type="InterPro" id="IPR002889">
    <property type="entry name" value="WSC_carb-bd"/>
</dbReference>
<feature type="region of interest" description="Disordered" evidence="7">
    <location>
        <begin position="1006"/>
        <end position="1044"/>
    </location>
</feature>
<comment type="caution">
    <text evidence="9">The sequence shown here is derived from an EMBL/GenBank/DDBJ whole genome shotgun (WGS) entry which is preliminary data.</text>
</comment>
<accession>A0A9P8RMI9</accession>
<dbReference type="PANTHER" id="PTHR24269:SF16">
    <property type="entry name" value="PROTEIN SLG1"/>
    <property type="match status" value="1"/>
</dbReference>
<name>A0A9P8RMI9_9PEZI</name>
<evidence type="ECO:0000256" key="3">
    <source>
        <dbReference type="ARBA" id="ARBA00022729"/>
    </source>
</evidence>
<proteinExistence type="predicted"/>
<feature type="domain" description="WSC" evidence="8">
    <location>
        <begin position="1048"/>
        <end position="1140"/>
    </location>
</feature>
<evidence type="ECO:0000256" key="6">
    <source>
        <dbReference type="ARBA" id="ARBA00023180"/>
    </source>
</evidence>
<feature type="region of interest" description="Disordered" evidence="7">
    <location>
        <begin position="1181"/>
        <end position="1201"/>
    </location>
</feature>
<evidence type="ECO:0000256" key="5">
    <source>
        <dbReference type="ARBA" id="ARBA00023136"/>
    </source>
</evidence>
<sequence length="1556" mass="159976">MDPSIVDSSIFGILWQDTFLSKEKWYAKPLVYTPNGGKQMVFIASEQNWIRTLDAVDGTVISQRQVQLPFLQSDIGCTDIPDYIGITGTPVIDPATDTVYFFSKGYKDGGAFGVPNGIYKFYAVDIKDLTDRPGFPILVDGHNADNDPTRYFVGGTVLQRPALALINGVVYGAFGAHCDKYNYTGMLVGISTNPSIGVVTIYAMEASPHAPAVVTDINTEQGGKAGIWMGGMAPATDGSRLFLTTGNGQGHENVDTPASGRSPLSTLDEVVANFAIGPGGKVTLQDYFEPYEYIGMDAGDRDLGSGGVALLDPTVFKGTNGVSRLAVTIGKNGKAYVMNVENLGGFKLGPAATDNIVQTIVAPGAVFGGPGSYPLEGGYLYFTPVGSPTLAYALGLDQNGGPLFSKVGQTPDSSAGRVGVGVPTVTTNKGQPGTGILWVTDVDGGLRAYHAVPDPSGTLVKINLPATGGLNKFQRPAFGDGRLYVTDNNAHVICLGSPVAVPLNCSSPVVFGDLSIGSTKTAIINCTALIAITKLNGITTSSPTYQASNASLPQGQLAKGATFSFPVTWNLTQESVQNSQNSSFGAVTPGVKSGSLVIFTTNGVPKYSTSYPISLQGTTVSSKPFLQVAPTEVDFGGIVVNGSGAASGLDATFIISNLGLQPLTISGYAYTTNLTSPVVYTNTTNSGNITLIGSEFKSSDLPAVGSIIPPSGSVTVPINFKTNVVGTYHNILSVWSDGGDQNVLMTGSASTSPIANISVETFEGGWDPSAIMDFGQVLAGTTVTRRIRLCNSGGSDMLITKSKPPIQTELRAENPSTDFHEGQFIAPNSCAFGAVDIAAAPAIPNQPPHTVSDTWTLNTDDINFGVHEVPISASIVTRQIGPLTNDGISQYQYLGCYFDGNGRQLQKQFNLGNSNENGICQQTCLSNGYRFAGTEYHVECWCGSTPPSSLKYYPPSANKCTFGCANDTTQACGGDGTFISIYYDASKYSPGCDSIPCSSSSTTAASSTSTSSSSTSISSNASTTSTTTTSSSASPTPTGPIVNPGNSDYSSIGCYGDGLTKSINPSTKYANDSMTVEICLQFCKSKGTTYAGIEYRRECYCGNALAADAVANSAGCTLTCFSNATEYCGGSKKMNVYQRIIATSSTTSVANLFSSQLNAFSNSPNISCQLTLLTTRTTLPPTNTSTVAPTTTSSTTASNTTTVVTTTSTANSTTASNTTTVVTTTSAVNSTTASNTTTVASATTSITTTSMASSTTASNTTTAASTTTGVTTTSAANSTTATNTTTVVSTTTDVTTTSMANSTTTTDTTTAASTTTSVTTTSTANSTTASNTTTVTPTTTGVTTTTDVANSTTAGSSTTVASTTSTTTTTSMTNSTTASSTTTSDPPTTSSSTNSTTAAPSSTGATTTTTAGTTTSSSASPASTSSVSTAKATAGFFYAGCIAEPATGKAMAKIAANDSMSIEFCISAAKAKLPATTYRYIGVEYGRECYGATAPVSSQTVLVGNKACTIPCMGNTTQSCGGRNMYNFYVSTAVTATFSGTTPPPTSTTGTVLTTP</sequence>
<keyword evidence="6" id="KW-0325">Glycoprotein</keyword>
<evidence type="ECO:0000313" key="10">
    <source>
        <dbReference type="Proteomes" id="UP000750711"/>
    </source>
</evidence>
<organism evidence="9 10">
    <name type="scientific">Trichoglossum hirsutum</name>
    <dbReference type="NCBI Taxonomy" id="265104"/>
    <lineage>
        <taxon>Eukaryota</taxon>
        <taxon>Fungi</taxon>
        <taxon>Dikarya</taxon>
        <taxon>Ascomycota</taxon>
        <taxon>Pezizomycotina</taxon>
        <taxon>Geoglossomycetes</taxon>
        <taxon>Geoglossales</taxon>
        <taxon>Geoglossaceae</taxon>
        <taxon>Trichoglossum</taxon>
    </lineage>
</organism>
<feature type="region of interest" description="Disordered" evidence="7">
    <location>
        <begin position="1247"/>
        <end position="1282"/>
    </location>
</feature>
<feature type="compositionally biased region" description="Low complexity" evidence="7">
    <location>
        <begin position="1006"/>
        <end position="1036"/>
    </location>
</feature>
<dbReference type="PROSITE" id="PS51212">
    <property type="entry name" value="WSC"/>
    <property type="match status" value="3"/>
</dbReference>
<keyword evidence="5" id="KW-0472">Membrane</keyword>
<reference evidence="9" key="1">
    <citation type="submission" date="2021-03" db="EMBL/GenBank/DDBJ databases">
        <title>Comparative genomics and phylogenomic investigation of the class Geoglossomycetes provide insights into ecological specialization and systematics.</title>
        <authorList>
            <person name="Melie T."/>
            <person name="Pirro S."/>
            <person name="Miller A.N."/>
            <person name="Quandt A."/>
        </authorList>
    </citation>
    <scope>NUCLEOTIDE SEQUENCE</scope>
    <source>
        <strain evidence="9">CAQ_001_2017</strain>
    </source>
</reference>
<dbReference type="Pfam" id="PF01822">
    <property type="entry name" value="WSC"/>
    <property type="match status" value="3"/>
</dbReference>
<feature type="domain" description="WSC" evidence="8">
    <location>
        <begin position="1435"/>
        <end position="1532"/>
    </location>
</feature>
<dbReference type="Proteomes" id="UP000750711">
    <property type="component" value="Unassembled WGS sequence"/>
</dbReference>
<evidence type="ECO:0000256" key="2">
    <source>
        <dbReference type="ARBA" id="ARBA00022692"/>
    </source>
</evidence>
<evidence type="ECO:0000256" key="1">
    <source>
        <dbReference type="ARBA" id="ARBA00004167"/>
    </source>
</evidence>
<keyword evidence="3" id="KW-0732">Signal</keyword>
<dbReference type="InterPro" id="IPR051836">
    <property type="entry name" value="Kremen_rcpt"/>
</dbReference>
<keyword evidence="10" id="KW-1185">Reference proteome</keyword>